<dbReference type="PIRSF" id="PIRSF006621">
    <property type="entry name" value="Dus"/>
    <property type="match status" value="1"/>
</dbReference>
<evidence type="ECO:0000256" key="6">
    <source>
        <dbReference type="PIRNR" id="PIRNR006621"/>
    </source>
</evidence>
<dbReference type="RefSeq" id="XP_014663867.1">
    <property type="nucleotide sequence ID" value="XM_014808381.1"/>
</dbReference>
<evidence type="ECO:0000256" key="1">
    <source>
        <dbReference type="ARBA" id="ARBA00001917"/>
    </source>
</evidence>
<dbReference type="PANTHER" id="PTHR11082">
    <property type="entry name" value="TRNA-DIHYDROURIDINE SYNTHASE"/>
    <property type="match status" value="1"/>
</dbReference>
<evidence type="ECO:0000313" key="8">
    <source>
        <dbReference type="Proteomes" id="UP000695022"/>
    </source>
</evidence>
<dbReference type="Proteomes" id="UP000695022">
    <property type="component" value="Unplaced"/>
</dbReference>
<feature type="domain" description="DUS-like FMN-binding" evidence="7">
    <location>
        <begin position="33"/>
        <end position="291"/>
    </location>
</feature>
<comment type="similarity">
    <text evidence="6">Belongs to the dus family.</text>
</comment>
<keyword evidence="5 6" id="KW-0560">Oxidoreductase</keyword>
<evidence type="ECO:0000259" key="7">
    <source>
        <dbReference type="Pfam" id="PF01207"/>
    </source>
</evidence>
<dbReference type="GeneID" id="106806446"/>
<dbReference type="InterPro" id="IPR013785">
    <property type="entry name" value="Aldolase_TIM"/>
</dbReference>
<reference evidence="9" key="1">
    <citation type="submission" date="2025-08" db="UniProtKB">
        <authorList>
            <consortium name="RefSeq"/>
        </authorList>
    </citation>
    <scope>IDENTIFICATION</scope>
</reference>
<keyword evidence="4 6" id="KW-0819">tRNA processing</keyword>
<dbReference type="SUPFAM" id="SSF51395">
    <property type="entry name" value="FMN-linked oxidoreductases"/>
    <property type="match status" value="1"/>
</dbReference>
<organism evidence="8 9">
    <name type="scientific">Priapulus caudatus</name>
    <name type="common">Priapulid worm</name>
    <dbReference type="NCBI Taxonomy" id="37621"/>
    <lineage>
        <taxon>Eukaryota</taxon>
        <taxon>Metazoa</taxon>
        <taxon>Ecdysozoa</taxon>
        <taxon>Scalidophora</taxon>
        <taxon>Priapulida</taxon>
        <taxon>Priapulimorpha</taxon>
        <taxon>Priapulimorphida</taxon>
        <taxon>Priapulidae</taxon>
        <taxon>Priapulus</taxon>
    </lineage>
</organism>
<dbReference type="CDD" id="cd02801">
    <property type="entry name" value="DUS_like_FMN"/>
    <property type="match status" value="1"/>
</dbReference>
<dbReference type="InterPro" id="IPR018517">
    <property type="entry name" value="tRNA_hU_synthase_CS"/>
</dbReference>
<name>A0ABM1DV96_PRICU</name>
<dbReference type="Gene3D" id="3.20.20.70">
    <property type="entry name" value="Aldolase class I"/>
    <property type="match status" value="1"/>
</dbReference>
<dbReference type="InterPro" id="IPR001269">
    <property type="entry name" value="DUS_fam"/>
</dbReference>
<evidence type="ECO:0000313" key="9">
    <source>
        <dbReference type="RefSeq" id="XP_014663867.1"/>
    </source>
</evidence>
<keyword evidence="2 6" id="KW-0285">Flavoprotein</keyword>
<evidence type="ECO:0000256" key="4">
    <source>
        <dbReference type="ARBA" id="ARBA00022694"/>
    </source>
</evidence>
<dbReference type="Pfam" id="PF01207">
    <property type="entry name" value="Dus"/>
    <property type="match status" value="1"/>
</dbReference>
<keyword evidence="3 6" id="KW-0288">FMN</keyword>
<keyword evidence="8" id="KW-1185">Reference proteome</keyword>
<dbReference type="EC" id="1.3.1.-" evidence="6"/>
<accession>A0ABM1DV96</accession>
<evidence type="ECO:0000256" key="5">
    <source>
        <dbReference type="ARBA" id="ARBA00023002"/>
    </source>
</evidence>
<dbReference type="PROSITE" id="PS01136">
    <property type="entry name" value="UPF0034"/>
    <property type="match status" value="1"/>
</dbReference>
<proteinExistence type="inferred from homology"/>
<comment type="cofactor">
    <cofactor evidence="1 6">
        <name>FMN</name>
        <dbReference type="ChEBI" id="CHEBI:58210"/>
    </cofactor>
</comment>
<comment type="function">
    <text evidence="6">Catalyzes the synthesis of dihydrouridine, a modified base found in the D-loop of most tRNAs.</text>
</comment>
<gene>
    <name evidence="9" type="primary">LOC106806446</name>
</gene>
<dbReference type="InterPro" id="IPR035587">
    <property type="entry name" value="DUS-like_FMN-bd"/>
</dbReference>
<evidence type="ECO:0000256" key="2">
    <source>
        <dbReference type="ARBA" id="ARBA00022630"/>
    </source>
</evidence>
<sequence length="319" mass="35281">MISDNAQSDYVNGNFTWKKPLELFEGKDAVKICAPMVRYSKLAFRTLVRKYGVDLAFTPMIISDSFVRSIKARDSDFTTNSGDRPLIVQFAAHNAKDLADATEIVAPYADGVDVNCGCPQKWAMADGYGAHLLSDPELIKDMVVQSRSRISDESFTVSIKIRLHQNIRQTVDLCRKAEHAGVSFITIHGRTPAQRREPPDFEAIRIVKSSLRIPVVANGDVHTLEAAAAVEEQTGADGLMSARGLLQNPAMFAGYSLTPLCCVKDWVDISLSQGVPSGCFQHHLSYMLEKVLPRPQVRVLNCLQSTSAIIDHLRELHIL</sequence>
<dbReference type="PANTHER" id="PTHR11082:SF31">
    <property type="entry name" value="TRNA-DIHYDROURIDINE(20A_20B) SYNTHASE [NAD(P)+]-LIKE"/>
    <property type="match status" value="1"/>
</dbReference>
<protein>
    <recommendedName>
        <fullName evidence="6">tRNA-dihydrouridine synthase</fullName>
        <ecNumber evidence="6">1.3.1.-</ecNumber>
    </recommendedName>
</protein>
<evidence type="ECO:0000256" key="3">
    <source>
        <dbReference type="ARBA" id="ARBA00022643"/>
    </source>
</evidence>